<feature type="binding site" evidence="2">
    <location>
        <position position="61"/>
    </location>
    <ligand>
        <name>CoA</name>
        <dbReference type="ChEBI" id="CHEBI:57287"/>
    </ligand>
</feature>
<protein>
    <submittedName>
        <fullName evidence="6">4'-phosphopantetheinyl transferase superfamily protein</fullName>
    </submittedName>
</protein>
<evidence type="ECO:0000256" key="1">
    <source>
        <dbReference type="ARBA" id="ARBA00022679"/>
    </source>
</evidence>
<feature type="binding site" evidence="3">
    <location>
        <position position="121"/>
    </location>
    <ligand>
        <name>Mg(2+)</name>
        <dbReference type="ChEBI" id="CHEBI:18420"/>
    </ligand>
</feature>
<evidence type="ECO:0000313" key="6">
    <source>
        <dbReference type="EMBL" id="MPY33708.1"/>
    </source>
</evidence>
<name>A0A5N8VI11_9ACTN</name>
<organism evidence="6 7">
    <name type="scientific">Streptomyces adustus</name>
    <dbReference type="NCBI Taxonomy" id="1609272"/>
    <lineage>
        <taxon>Bacteria</taxon>
        <taxon>Bacillati</taxon>
        <taxon>Actinomycetota</taxon>
        <taxon>Actinomycetes</taxon>
        <taxon>Kitasatosporales</taxon>
        <taxon>Streptomycetaceae</taxon>
        <taxon>Streptomyces</taxon>
    </lineage>
</organism>
<accession>A0A5N8VI11</accession>
<feature type="binding site" evidence="3">
    <location>
        <position position="120"/>
    </location>
    <ligand>
        <name>Mg(2+)</name>
        <dbReference type="ChEBI" id="CHEBI:18420"/>
    </ligand>
</feature>
<evidence type="ECO:0000259" key="5">
    <source>
        <dbReference type="Pfam" id="PF17837"/>
    </source>
</evidence>
<dbReference type="InterPro" id="IPR003542">
    <property type="entry name" value="Enbac_synth_compD-like"/>
</dbReference>
<dbReference type="GO" id="GO:0009366">
    <property type="term" value="C:enterobactin synthetase complex"/>
    <property type="evidence" value="ECO:0007669"/>
    <property type="project" value="InterPro"/>
</dbReference>
<feature type="binding site" evidence="2">
    <location>
        <begin position="97"/>
        <end position="98"/>
    </location>
    <ligand>
        <name>CoA</name>
        <dbReference type="ChEBI" id="CHEBI:57287"/>
    </ligand>
</feature>
<evidence type="ECO:0000256" key="2">
    <source>
        <dbReference type="PIRSR" id="PIRSR603542-1"/>
    </source>
</evidence>
<feature type="domain" description="4'-phosphopantetheinyl transferase N-terminal" evidence="5">
    <location>
        <begin position="41"/>
        <end position="108"/>
    </location>
</feature>
<dbReference type="EMBL" id="VJZD01000085">
    <property type="protein sequence ID" value="MPY33708.1"/>
    <property type="molecule type" value="Genomic_DNA"/>
</dbReference>
<feature type="binding site" evidence="2">
    <location>
        <position position="53"/>
    </location>
    <ligand>
        <name>CoA</name>
        <dbReference type="ChEBI" id="CHEBI:57287"/>
    </ligand>
</feature>
<dbReference type="Proteomes" id="UP000325849">
    <property type="component" value="Unassembled WGS sequence"/>
</dbReference>
<comment type="caution">
    <text evidence="6">The sequence shown here is derived from an EMBL/GenBank/DDBJ whole genome shotgun (WGS) entry which is preliminary data.</text>
</comment>
<reference evidence="6 7" key="1">
    <citation type="submission" date="2019-07" db="EMBL/GenBank/DDBJ databases">
        <title>New species of Amycolatopsis and Streptomyces.</title>
        <authorList>
            <person name="Duangmal K."/>
            <person name="Teo W.F.A."/>
            <person name="Lipun K."/>
        </authorList>
    </citation>
    <scope>NUCLEOTIDE SEQUENCE [LARGE SCALE GENOMIC DNA]</scope>
    <source>
        <strain evidence="6 7">NBRC 109810</strain>
    </source>
</reference>
<feature type="binding site" evidence="2">
    <location>
        <position position="168"/>
    </location>
    <ligand>
        <name>CoA</name>
        <dbReference type="ChEBI" id="CHEBI:57287"/>
    </ligand>
</feature>
<dbReference type="GO" id="GO:0009239">
    <property type="term" value="P:enterobactin biosynthetic process"/>
    <property type="evidence" value="ECO:0007669"/>
    <property type="project" value="InterPro"/>
</dbReference>
<keyword evidence="7" id="KW-1185">Reference proteome</keyword>
<dbReference type="GO" id="GO:0005886">
    <property type="term" value="C:plasma membrane"/>
    <property type="evidence" value="ECO:0007669"/>
    <property type="project" value="TreeGrafter"/>
</dbReference>
<evidence type="ECO:0000256" key="3">
    <source>
        <dbReference type="PIRSR" id="PIRSR603542-2"/>
    </source>
</evidence>
<dbReference type="Pfam" id="PF17837">
    <property type="entry name" value="4PPT_N"/>
    <property type="match status" value="1"/>
</dbReference>
<feature type="binding site" evidence="2">
    <location>
        <position position="164"/>
    </location>
    <ligand>
        <name>CoA</name>
        <dbReference type="ChEBI" id="CHEBI:57287"/>
    </ligand>
</feature>
<feature type="domain" description="4'-phosphopantetheinyl transferase" evidence="4">
    <location>
        <begin position="116"/>
        <end position="193"/>
    </location>
</feature>
<dbReference type="PANTHER" id="PTHR38096:SF1">
    <property type="entry name" value="ENTEROBACTIN SYNTHASE COMPONENT D"/>
    <property type="match status" value="1"/>
</dbReference>
<feature type="binding site" evidence="3">
    <location>
        <position position="119"/>
    </location>
    <ligand>
        <name>Mg(2+)</name>
        <dbReference type="ChEBI" id="CHEBI:18420"/>
    </ligand>
</feature>
<dbReference type="Gene3D" id="3.90.470.20">
    <property type="entry name" value="4'-phosphopantetheinyl transferase domain"/>
    <property type="match status" value="1"/>
</dbReference>
<dbReference type="GO" id="GO:0008897">
    <property type="term" value="F:holo-[acyl-carrier-protein] synthase activity"/>
    <property type="evidence" value="ECO:0007669"/>
    <property type="project" value="InterPro"/>
</dbReference>
<dbReference type="Pfam" id="PF01648">
    <property type="entry name" value="ACPS"/>
    <property type="match status" value="1"/>
</dbReference>
<dbReference type="InterPro" id="IPR037143">
    <property type="entry name" value="4-PPantetheinyl_Trfase_dom_sf"/>
</dbReference>
<keyword evidence="1 6" id="KW-0808">Transferase</keyword>
<dbReference type="InterPro" id="IPR041354">
    <property type="entry name" value="4PPT_N"/>
</dbReference>
<dbReference type="PANTHER" id="PTHR38096">
    <property type="entry name" value="ENTEROBACTIN SYNTHASE COMPONENT D"/>
    <property type="match status" value="1"/>
</dbReference>
<feature type="binding site" evidence="2">
    <location>
        <position position="178"/>
    </location>
    <ligand>
        <name>CoA</name>
        <dbReference type="ChEBI" id="CHEBI:57287"/>
    </ligand>
</feature>
<dbReference type="InterPro" id="IPR008278">
    <property type="entry name" value="4-PPantetheinyl_Trfase_dom"/>
</dbReference>
<evidence type="ECO:0000313" key="7">
    <source>
        <dbReference type="Proteomes" id="UP000325849"/>
    </source>
</evidence>
<evidence type="ECO:0000259" key="4">
    <source>
        <dbReference type="Pfam" id="PF01648"/>
    </source>
</evidence>
<dbReference type="SUPFAM" id="SSF56214">
    <property type="entry name" value="4'-phosphopantetheinyl transferase"/>
    <property type="match status" value="1"/>
</dbReference>
<keyword evidence="3" id="KW-0479">Metal-binding</keyword>
<proteinExistence type="predicted"/>
<dbReference type="PRINTS" id="PR01399">
    <property type="entry name" value="ENTSNTHTASED"/>
</dbReference>
<dbReference type="GO" id="GO:0000287">
    <property type="term" value="F:magnesium ion binding"/>
    <property type="evidence" value="ECO:0007669"/>
    <property type="project" value="InterPro"/>
</dbReference>
<dbReference type="AlphaFoldDB" id="A0A5N8VI11"/>
<sequence length="243" mass="25768">MAPSRAPARVTAQALIAPLLPAGVVVAEERGDPPHARLLAQEAAHVARSVPERRREFTTVRLCARRALAQLGVPAAAILPGPHGAPQWPAGVVGSMTHCRDYRGAALARRRDVAALGIDAEPAEPLADGVLEAIATVGERAQIRRLLHHRPSIPWDRLLFSAKEAVYKSTFPLSGVRLGFEDVAITLDPADGSFRARLAIPGLADGQPRTVLAGRWSATRGLLLTAVTLPADGRPADAHGARR</sequence>
<feature type="binding site" evidence="2">
    <location>
        <position position="119"/>
    </location>
    <ligand>
        <name>CoA</name>
        <dbReference type="ChEBI" id="CHEBI:57287"/>
    </ligand>
</feature>
<keyword evidence="3" id="KW-0460">Magnesium</keyword>
<comment type="cofactor">
    <cofactor evidence="3">
        <name>Mg(2+)</name>
        <dbReference type="ChEBI" id="CHEBI:18420"/>
    </cofactor>
</comment>
<gene>
    <name evidence="6" type="ORF">FNH09_21430</name>
</gene>
<dbReference type="OrthoDB" id="8210607at2"/>